<dbReference type="InterPro" id="IPR036236">
    <property type="entry name" value="Znf_C2H2_sf"/>
</dbReference>
<dbReference type="PROSITE" id="PS00028">
    <property type="entry name" value="ZINC_FINGER_C2H2_1"/>
    <property type="match status" value="2"/>
</dbReference>
<evidence type="ECO:0000259" key="3">
    <source>
        <dbReference type="PROSITE" id="PS50157"/>
    </source>
</evidence>
<feature type="compositionally biased region" description="Basic residues" evidence="2">
    <location>
        <begin position="121"/>
        <end position="130"/>
    </location>
</feature>
<dbReference type="PROSITE" id="PS50157">
    <property type="entry name" value="ZINC_FINGER_C2H2_2"/>
    <property type="match status" value="2"/>
</dbReference>
<dbReference type="SMART" id="SM00355">
    <property type="entry name" value="ZnF_C2H2"/>
    <property type="match status" value="3"/>
</dbReference>
<evidence type="ECO:0000256" key="2">
    <source>
        <dbReference type="SAM" id="MobiDB-lite"/>
    </source>
</evidence>
<dbReference type="SUPFAM" id="SSF57667">
    <property type="entry name" value="beta-beta-alpha zinc fingers"/>
    <property type="match status" value="1"/>
</dbReference>
<evidence type="ECO:0000256" key="1">
    <source>
        <dbReference type="PROSITE-ProRule" id="PRU00042"/>
    </source>
</evidence>
<feature type="compositionally biased region" description="Basic and acidic residues" evidence="2">
    <location>
        <begin position="140"/>
        <end position="154"/>
    </location>
</feature>
<keyword evidence="1" id="KW-0863">Zinc-finger</keyword>
<feature type="domain" description="C2H2-type" evidence="3">
    <location>
        <begin position="280"/>
        <end position="302"/>
    </location>
</feature>
<comment type="caution">
    <text evidence="4">The sequence shown here is derived from an EMBL/GenBank/DDBJ whole genome shotgun (WGS) entry which is preliminary data.</text>
</comment>
<feature type="compositionally biased region" description="Basic and acidic residues" evidence="2">
    <location>
        <begin position="75"/>
        <end position="85"/>
    </location>
</feature>
<gene>
    <name evidence="4" type="ORF">PIB30_033989</name>
</gene>
<dbReference type="Proteomes" id="UP001341840">
    <property type="component" value="Unassembled WGS sequence"/>
</dbReference>
<feature type="region of interest" description="Disordered" evidence="2">
    <location>
        <begin position="30"/>
        <end position="183"/>
    </location>
</feature>
<keyword evidence="1" id="KW-0479">Metal-binding</keyword>
<accession>A0ABU6TEJ4</accession>
<proteinExistence type="predicted"/>
<feature type="compositionally biased region" description="Low complexity" evidence="2">
    <location>
        <begin position="46"/>
        <end position="59"/>
    </location>
</feature>
<organism evidence="4 5">
    <name type="scientific">Stylosanthes scabra</name>
    <dbReference type="NCBI Taxonomy" id="79078"/>
    <lineage>
        <taxon>Eukaryota</taxon>
        <taxon>Viridiplantae</taxon>
        <taxon>Streptophyta</taxon>
        <taxon>Embryophyta</taxon>
        <taxon>Tracheophyta</taxon>
        <taxon>Spermatophyta</taxon>
        <taxon>Magnoliopsida</taxon>
        <taxon>eudicotyledons</taxon>
        <taxon>Gunneridae</taxon>
        <taxon>Pentapetalae</taxon>
        <taxon>rosids</taxon>
        <taxon>fabids</taxon>
        <taxon>Fabales</taxon>
        <taxon>Fabaceae</taxon>
        <taxon>Papilionoideae</taxon>
        <taxon>50 kb inversion clade</taxon>
        <taxon>dalbergioids sensu lato</taxon>
        <taxon>Dalbergieae</taxon>
        <taxon>Pterocarpus clade</taxon>
        <taxon>Stylosanthes</taxon>
    </lineage>
</organism>
<dbReference type="EMBL" id="JASCZI010090777">
    <property type="protein sequence ID" value="MED6146378.1"/>
    <property type="molecule type" value="Genomic_DNA"/>
</dbReference>
<feature type="compositionally biased region" description="Pro residues" evidence="2">
    <location>
        <begin position="32"/>
        <end position="45"/>
    </location>
</feature>
<dbReference type="InterPro" id="IPR013087">
    <property type="entry name" value="Znf_C2H2_type"/>
</dbReference>
<name>A0ABU6TEJ4_9FABA</name>
<keyword evidence="1" id="KW-0862">Zinc</keyword>
<feature type="compositionally biased region" description="Pro residues" evidence="2">
    <location>
        <begin position="92"/>
        <end position="101"/>
    </location>
</feature>
<dbReference type="Gene3D" id="3.30.160.60">
    <property type="entry name" value="Classic Zinc Finger"/>
    <property type="match status" value="1"/>
</dbReference>
<dbReference type="Pfam" id="PF13912">
    <property type="entry name" value="zf-C2H2_6"/>
    <property type="match status" value="3"/>
</dbReference>
<reference evidence="4 5" key="1">
    <citation type="journal article" date="2023" name="Plants (Basel)">
        <title>Bridging the Gap: Combining Genomics and Transcriptomics Approaches to Understand Stylosanthes scabra, an Orphan Legume from the Brazilian Caatinga.</title>
        <authorList>
            <person name="Ferreira-Neto J.R.C."/>
            <person name="da Silva M.D."/>
            <person name="Binneck E."/>
            <person name="de Melo N.F."/>
            <person name="da Silva R.H."/>
            <person name="de Melo A.L.T.M."/>
            <person name="Pandolfi V."/>
            <person name="Bustamante F.O."/>
            <person name="Brasileiro-Vidal A.C."/>
            <person name="Benko-Iseppon A.M."/>
        </authorList>
    </citation>
    <scope>NUCLEOTIDE SEQUENCE [LARGE SCALE GENOMIC DNA]</scope>
    <source>
        <tissue evidence="4">Leaves</tissue>
    </source>
</reference>
<sequence length="356" mass="39589">MERHKCCRLCSRTFPNGRALGGHMKAHLATFPLPPKPPQPPPPLLPSSESSSSFSSFSESEPEDDKAGLVYGLRENPKKSFRVADPEFSSFPAPPPPPPLPAAVAVVQDRESETESSKNPTRQRSKRTRRTGSILHSKSSKKEDDDGDKHEERLKKKQPKLGFMESPPQSEEQQEPVSSISETSDVEDVAMFLVMLSRDTWHNKNNAVGVIKQDHEEREEEIERSKNEKEIKMTKKVRVRGKHNHRCENCSKTFRSSRALGSHRSICCEGGRSGGSDRIFECPFCFKIFGSGQALGGHKRSHLITMAAPSSSSTANHSFVFKNSGAKTFIDLNLPAPLEEEQDEYDFGVVSDVSDA</sequence>
<feature type="compositionally biased region" description="Low complexity" evidence="2">
    <location>
        <begin position="165"/>
        <end position="182"/>
    </location>
</feature>
<dbReference type="PANTHER" id="PTHR46326">
    <property type="entry name" value="ZINC FINGER PROTEIN ZAT1-RELATED"/>
    <property type="match status" value="1"/>
</dbReference>
<dbReference type="PANTHER" id="PTHR46326:SF8">
    <property type="entry name" value="C2H2-LIKE ZINC FINGER PROTEIN"/>
    <property type="match status" value="1"/>
</dbReference>
<keyword evidence="5" id="KW-1185">Reference proteome</keyword>
<evidence type="ECO:0000313" key="4">
    <source>
        <dbReference type="EMBL" id="MED6146378.1"/>
    </source>
</evidence>
<evidence type="ECO:0000313" key="5">
    <source>
        <dbReference type="Proteomes" id="UP001341840"/>
    </source>
</evidence>
<dbReference type="InterPro" id="IPR044303">
    <property type="entry name" value="ZAT1/4/9"/>
</dbReference>
<feature type="domain" description="C2H2-type" evidence="3">
    <location>
        <begin position="4"/>
        <end position="32"/>
    </location>
</feature>
<protein>
    <recommendedName>
        <fullName evidence="3">C2H2-type domain-containing protein</fullName>
    </recommendedName>
</protein>